<sequence length="122" mass="14154">MIDSRVIDLALLFVGLVVAVAAVWLQWGHFKRSHPAHPQGSATTAPFGASPHRRWKNLYWREVRATFFLALISLIMVGFTVVFHKEVTMPGVVSIVFWLGMFFYNLWVAQWLAWRIATRRKR</sequence>
<dbReference type="STRING" id="1184151.AW736_11560"/>
<dbReference type="EMBL" id="LRRQ01000076">
    <property type="protein sequence ID" value="OAM90010.1"/>
    <property type="molecule type" value="Genomic_DNA"/>
</dbReference>
<feature type="transmembrane region" description="Helical" evidence="1">
    <location>
        <begin position="95"/>
        <end position="114"/>
    </location>
</feature>
<protein>
    <submittedName>
        <fullName evidence="2">Uncharacterized protein</fullName>
    </submittedName>
</protein>
<proteinExistence type="predicted"/>
<evidence type="ECO:0000256" key="1">
    <source>
        <dbReference type="SAM" id="Phobius"/>
    </source>
</evidence>
<dbReference type="OrthoDB" id="197152at2"/>
<feature type="transmembrane region" description="Helical" evidence="1">
    <location>
        <begin position="6"/>
        <end position="25"/>
    </location>
</feature>
<dbReference type="Proteomes" id="UP000078486">
    <property type="component" value="Unassembled WGS sequence"/>
</dbReference>
<keyword evidence="3" id="KW-1185">Reference proteome</keyword>
<gene>
    <name evidence="2" type="ORF">AW736_11560</name>
</gene>
<accession>A0A178IJD3</accession>
<reference evidence="2 3" key="1">
    <citation type="submission" date="2016-01" db="EMBL/GenBank/DDBJ databases">
        <title>High potential of lignocellulose degradation of a new Verrucomicrobia species.</title>
        <authorList>
            <person name="Wang Y."/>
            <person name="Shi Y."/>
            <person name="Qiu Z."/>
            <person name="Liu S."/>
            <person name="Yang H."/>
        </authorList>
    </citation>
    <scope>NUCLEOTIDE SEQUENCE [LARGE SCALE GENOMIC DNA]</scope>
    <source>
        <strain evidence="2 3">TSB47</strain>
    </source>
</reference>
<evidence type="ECO:0000313" key="3">
    <source>
        <dbReference type="Proteomes" id="UP000078486"/>
    </source>
</evidence>
<dbReference type="AlphaFoldDB" id="A0A178IJD3"/>
<keyword evidence="1" id="KW-0812">Transmembrane</keyword>
<feature type="transmembrane region" description="Helical" evidence="1">
    <location>
        <begin position="63"/>
        <end position="83"/>
    </location>
</feature>
<keyword evidence="1" id="KW-0472">Membrane</keyword>
<organism evidence="2 3">
    <name type="scientific">Termitidicoccus mucosus</name>
    <dbReference type="NCBI Taxonomy" id="1184151"/>
    <lineage>
        <taxon>Bacteria</taxon>
        <taxon>Pseudomonadati</taxon>
        <taxon>Verrucomicrobiota</taxon>
        <taxon>Opitutia</taxon>
        <taxon>Opitutales</taxon>
        <taxon>Opitutaceae</taxon>
        <taxon>Termitidicoccus</taxon>
    </lineage>
</organism>
<evidence type="ECO:0000313" key="2">
    <source>
        <dbReference type="EMBL" id="OAM90010.1"/>
    </source>
</evidence>
<keyword evidence="1" id="KW-1133">Transmembrane helix</keyword>
<comment type="caution">
    <text evidence="2">The sequence shown here is derived from an EMBL/GenBank/DDBJ whole genome shotgun (WGS) entry which is preliminary data.</text>
</comment>
<name>A0A178IJD3_9BACT</name>